<keyword evidence="5" id="KW-0808">Transferase</keyword>
<dbReference type="SMART" id="SM01134">
    <property type="entry name" value="DeoRC"/>
    <property type="match status" value="1"/>
</dbReference>
<name>A0A161WHD1_9CLOT</name>
<dbReference type="PROSITE" id="PS00894">
    <property type="entry name" value="HTH_DEOR_1"/>
    <property type="match status" value="1"/>
</dbReference>
<dbReference type="EMBL" id="LWAE01000003">
    <property type="protein sequence ID" value="KZL91095.1"/>
    <property type="molecule type" value="Genomic_DNA"/>
</dbReference>
<dbReference type="InterPro" id="IPR014036">
    <property type="entry name" value="DeoR-like_C"/>
</dbReference>
<evidence type="ECO:0000256" key="3">
    <source>
        <dbReference type="ARBA" id="ARBA00023163"/>
    </source>
</evidence>
<organism evidence="5 6">
    <name type="scientific">Clostridium magnum DSM 2767</name>
    <dbReference type="NCBI Taxonomy" id="1121326"/>
    <lineage>
        <taxon>Bacteria</taxon>
        <taxon>Bacillati</taxon>
        <taxon>Bacillota</taxon>
        <taxon>Clostridia</taxon>
        <taxon>Eubacteriales</taxon>
        <taxon>Clostridiaceae</taxon>
        <taxon>Clostridium</taxon>
    </lineage>
</organism>
<dbReference type="SUPFAM" id="SSF46785">
    <property type="entry name" value="Winged helix' DNA-binding domain"/>
    <property type="match status" value="1"/>
</dbReference>
<keyword evidence="2" id="KW-0238">DNA-binding</keyword>
<dbReference type="Pfam" id="PF00455">
    <property type="entry name" value="DeoRC"/>
    <property type="match status" value="1"/>
</dbReference>
<dbReference type="GO" id="GO:0016740">
    <property type="term" value="F:transferase activity"/>
    <property type="evidence" value="ECO:0007669"/>
    <property type="project" value="UniProtKB-KW"/>
</dbReference>
<accession>A0A161WHD1</accession>
<dbReference type="InterPro" id="IPR050313">
    <property type="entry name" value="Carb_Metab_HTH_regulators"/>
</dbReference>
<gene>
    <name evidence="5" type="primary">lacR_1</name>
    <name evidence="5" type="ORF">CLMAG_28530</name>
</gene>
<dbReference type="OrthoDB" id="9797223at2"/>
<keyword evidence="6" id="KW-1185">Reference proteome</keyword>
<reference evidence="5 6" key="1">
    <citation type="submission" date="2016-04" db="EMBL/GenBank/DDBJ databases">
        <title>Genome sequence of Clostridium magnum DSM 2767.</title>
        <authorList>
            <person name="Poehlein A."/>
            <person name="Uhlig R."/>
            <person name="Fischer R."/>
            <person name="Bahl H."/>
            <person name="Daniel R."/>
        </authorList>
    </citation>
    <scope>NUCLEOTIDE SEQUENCE [LARGE SCALE GENOMIC DNA]</scope>
    <source>
        <strain evidence="5 6">DSM 2767</strain>
    </source>
</reference>
<evidence type="ECO:0000259" key="4">
    <source>
        <dbReference type="PROSITE" id="PS51000"/>
    </source>
</evidence>
<evidence type="ECO:0000256" key="1">
    <source>
        <dbReference type="ARBA" id="ARBA00023015"/>
    </source>
</evidence>
<evidence type="ECO:0000256" key="2">
    <source>
        <dbReference type="ARBA" id="ARBA00023125"/>
    </source>
</evidence>
<keyword evidence="1" id="KW-0805">Transcription regulation</keyword>
<dbReference type="RefSeq" id="WP_066623206.1">
    <property type="nucleotide sequence ID" value="NZ_FQXL01000016.1"/>
</dbReference>
<dbReference type="PATRIC" id="fig|1121326.3.peg.2870"/>
<sequence length="250" mass="27902">MLTEERHKIILEVLQEKKLAKINELVEITNTSESTIRRDLTFLESINALKRIHGGATLPKGRLLELSYGEKEIQSVDEKRVIAKYAATLIEDGDSVYLDAGTSTFEIIQFIDKKNIVVVTNGLKHINALVENNINCYILGGKVKSTTKAIIGIDALKNLEKFRFDKCFLGINGIHLQYGFTTPDSEEAILKESAIKHSRETFVLADEGKFGEVSFVKVADLGKATIITNSKTEDHEGYSKKTKVKVVTEE</sequence>
<comment type="caution">
    <text evidence="5">The sequence shown here is derived from an EMBL/GenBank/DDBJ whole genome shotgun (WGS) entry which is preliminary data.</text>
</comment>
<dbReference type="Gene3D" id="1.10.10.10">
    <property type="entry name" value="Winged helix-like DNA-binding domain superfamily/Winged helix DNA-binding domain"/>
    <property type="match status" value="1"/>
</dbReference>
<dbReference type="GO" id="GO:0003700">
    <property type="term" value="F:DNA-binding transcription factor activity"/>
    <property type="evidence" value="ECO:0007669"/>
    <property type="project" value="InterPro"/>
</dbReference>
<feature type="domain" description="HTH deoR-type" evidence="4">
    <location>
        <begin position="3"/>
        <end position="58"/>
    </location>
</feature>
<dbReference type="Pfam" id="PF08220">
    <property type="entry name" value="HTH_DeoR"/>
    <property type="match status" value="1"/>
</dbReference>
<dbReference type="GO" id="GO:0003677">
    <property type="term" value="F:DNA binding"/>
    <property type="evidence" value="ECO:0007669"/>
    <property type="project" value="UniProtKB-KW"/>
</dbReference>
<dbReference type="SUPFAM" id="SSF100950">
    <property type="entry name" value="NagB/RpiA/CoA transferase-like"/>
    <property type="match status" value="1"/>
</dbReference>
<evidence type="ECO:0000313" key="5">
    <source>
        <dbReference type="EMBL" id="KZL91095.1"/>
    </source>
</evidence>
<dbReference type="SMART" id="SM00420">
    <property type="entry name" value="HTH_DEOR"/>
    <property type="match status" value="1"/>
</dbReference>
<dbReference type="InterPro" id="IPR036390">
    <property type="entry name" value="WH_DNA-bd_sf"/>
</dbReference>
<dbReference type="PANTHER" id="PTHR30363">
    <property type="entry name" value="HTH-TYPE TRANSCRIPTIONAL REGULATOR SRLR-RELATED"/>
    <property type="match status" value="1"/>
</dbReference>
<dbReference type="InterPro" id="IPR001034">
    <property type="entry name" value="DeoR_HTH"/>
</dbReference>
<dbReference type="Gene3D" id="3.40.50.1360">
    <property type="match status" value="1"/>
</dbReference>
<dbReference type="Proteomes" id="UP000076603">
    <property type="component" value="Unassembled WGS sequence"/>
</dbReference>
<dbReference type="STRING" id="1121326.CLMAG_28530"/>
<evidence type="ECO:0000313" key="6">
    <source>
        <dbReference type="Proteomes" id="UP000076603"/>
    </source>
</evidence>
<proteinExistence type="predicted"/>
<dbReference type="InterPro" id="IPR036388">
    <property type="entry name" value="WH-like_DNA-bd_sf"/>
</dbReference>
<protein>
    <submittedName>
        <fullName evidence="5">Lactose phosphotransferase system repressor</fullName>
    </submittedName>
</protein>
<dbReference type="PRINTS" id="PR00037">
    <property type="entry name" value="HTHLACR"/>
</dbReference>
<dbReference type="PANTHER" id="PTHR30363:SF56">
    <property type="entry name" value="TRANSCRIPTIONAL REGULATOR, DEOR FAMILY"/>
    <property type="match status" value="1"/>
</dbReference>
<dbReference type="AlphaFoldDB" id="A0A161WHD1"/>
<dbReference type="InterPro" id="IPR018356">
    <property type="entry name" value="Tscrpt_reg_HTH_DeoR_CS"/>
</dbReference>
<dbReference type="InterPro" id="IPR037171">
    <property type="entry name" value="NagB/RpiA_transferase-like"/>
</dbReference>
<keyword evidence="3" id="KW-0804">Transcription</keyword>
<dbReference type="PROSITE" id="PS51000">
    <property type="entry name" value="HTH_DEOR_2"/>
    <property type="match status" value="1"/>
</dbReference>